<dbReference type="Proteomes" id="UP000185728">
    <property type="component" value="Unassembled WGS sequence"/>
</dbReference>
<organism evidence="1 2">
    <name type="scientific">Zobellia uliginosa</name>
    <dbReference type="NCBI Taxonomy" id="143224"/>
    <lineage>
        <taxon>Bacteria</taxon>
        <taxon>Pseudomonadati</taxon>
        <taxon>Bacteroidota</taxon>
        <taxon>Flavobacteriia</taxon>
        <taxon>Flavobacteriales</taxon>
        <taxon>Flavobacteriaceae</taxon>
        <taxon>Zobellia</taxon>
    </lineage>
</organism>
<evidence type="ECO:0000313" key="1">
    <source>
        <dbReference type="EMBL" id="SIS82782.1"/>
    </source>
</evidence>
<dbReference type="NCBIfam" id="TIGR03519">
    <property type="entry name" value="T9SS_PorP_fam"/>
    <property type="match status" value="1"/>
</dbReference>
<comment type="caution">
    <text evidence="1">The sequence shown here is derived from an EMBL/GenBank/DDBJ whole genome shotgun (WGS) entry which is preliminary data.</text>
</comment>
<dbReference type="InterPro" id="IPR019861">
    <property type="entry name" value="PorP/SprF_Bacteroidetes"/>
</dbReference>
<dbReference type="Pfam" id="PF11751">
    <property type="entry name" value="PorP_SprF"/>
    <property type="match status" value="1"/>
</dbReference>
<dbReference type="EMBL" id="FTOB01000004">
    <property type="protein sequence ID" value="SIS82782.1"/>
    <property type="molecule type" value="Genomic_DNA"/>
</dbReference>
<name>A0ABY1KVD1_9FLAO</name>
<gene>
    <name evidence="1" type="ORF">SAMN05421766_104207</name>
</gene>
<reference evidence="1 2" key="1">
    <citation type="submission" date="2017-01" db="EMBL/GenBank/DDBJ databases">
        <authorList>
            <person name="Varghese N."/>
            <person name="Submissions S."/>
        </authorList>
    </citation>
    <scope>NUCLEOTIDE SEQUENCE [LARGE SCALE GENOMIC DNA]</scope>
    <source>
        <strain evidence="1 2">DSM 2061</strain>
    </source>
</reference>
<protein>
    <submittedName>
        <fullName evidence="1">Type IX secretion system membrane protein, PorP/SprF family</fullName>
    </submittedName>
</protein>
<keyword evidence="2" id="KW-1185">Reference proteome</keyword>
<proteinExistence type="predicted"/>
<accession>A0ABY1KVD1</accession>
<sequence length="359" mass="40739">MLRFVRYMLYLVDKIIILYIKPMKHRFLLLLASLVFAIPSNAQEGIPVYFDYLSDNYYLVYPSMAGISDGGKIRATARMQWFSVEDAPNLQTINANFRIGESNSGVGAIFFNDANGYHSQTGFKATYAHHLKLGGDGRNLNQLSFGLSPTYLQSSLDESEFVSVGPDDAIAGIKLSEGYFNIDLGFSYNLMEFYAHVAVTNLLGSKRNLYRYGKANDNIPVIDNLRRYLFSVGYVFGKQEWQFEPSVLFQLSEFTEEKTIDLNAKVYKDVDFGRIWGGLSYRRSFDSAQFATSDSFGEQRLQLFTPIVGANIGNFMVSYNYSYQTGDIRFDSGGFHQITLGYDFGQKERKYDCYCPAAQ</sequence>
<evidence type="ECO:0000313" key="2">
    <source>
        <dbReference type="Proteomes" id="UP000185728"/>
    </source>
</evidence>